<proteinExistence type="predicted"/>
<keyword evidence="2" id="KW-1185">Reference proteome</keyword>
<reference evidence="1 2" key="2">
    <citation type="submission" date="2018-11" db="EMBL/GenBank/DDBJ databases">
        <authorList>
            <consortium name="Pathogen Informatics"/>
        </authorList>
    </citation>
    <scope>NUCLEOTIDE SEQUENCE [LARGE SCALE GENOMIC DNA]</scope>
</reference>
<dbReference type="WBParaSite" id="HNAJ_0000374801-mRNA-1">
    <property type="protein sequence ID" value="HNAJ_0000374801-mRNA-1"/>
    <property type="gene ID" value="HNAJ_0000374801"/>
</dbReference>
<accession>A0A0R3T9K9</accession>
<gene>
    <name evidence="1" type="ORF">HNAJ_LOCUS3746</name>
</gene>
<dbReference type="STRING" id="102285.A0A0R3T9K9"/>
<organism evidence="3">
    <name type="scientific">Rodentolepis nana</name>
    <name type="common">Dwarf tapeworm</name>
    <name type="synonym">Hymenolepis nana</name>
    <dbReference type="NCBI Taxonomy" id="102285"/>
    <lineage>
        <taxon>Eukaryota</taxon>
        <taxon>Metazoa</taxon>
        <taxon>Spiralia</taxon>
        <taxon>Lophotrochozoa</taxon>
        <taxon>Platyhelminthes</taxon>
        <taxon>Cestoda</taxon>
        <taxon>Eucestoda</taxon>
        <taxon>Cyclophyllidea</taxon>
        <taxon>Hymenolepididae</taxon>
        <taxon>Rodentolepis</taxon>
    </lineage>
</organism>
<evidence type="ECO:0000313" key="2">
    <source>
        <dbReference type="Proteomes" id="UP000278807"/>
    </source>
</evidence>
<dbReference type="Proteomes" id="UP000278807">
    <property type="component" value="Unassembled WGS sequence"/>
</dbReference>
<evidence type="ECO:0000313" key="3">
    <source>
        <dbReference type="WBParaSite" id="HNAJ_0000374801-mRNA-1"/>
    </source>
</evidence>
<dbReference type="OrthoDB" id="6233594at2759"/>
<reference evidence="3" key="1">
    <citation type="submission" date="2017-02" db="UniProtKB">
        <authorList>
            <consortium name="WormBaseParasite"/>
        </authorList>
    </citation>
    <scope>IDENTIFICATION</scope>
</reference>
<dbReference type="EMBL" id="UZAE01002296">
    <property type="protein sequence ID" value="VDN99605.1"/>
    <property type="molecule type" value="Genomic_DNA"/>
</dbReference>
<sequence length="1367" mass="154515">MDYSNPKSIRLQSLLELPDWRDRVSLETELGWDPRDILGMLDLQVERSNSRRRLKGEVVAKKVFENEHMIVPDAYNYTLSEPWSFGSSMTMNITDAVNEHYGLKLWAQRYSVNLYGNIYPKSAYVHAYEATVDLKEKNINLFEAKGVVIMRDTIVLNGTFNMSVHNPLVCQGEPSRLNAFISLENSVISLNSDFLCGESPKYKLSYALDPYTHIGSLNLTDHKGIHIRFHSPYTLKVVSGRIQVNSQTSIYIGSEHLYTAYENFTFSTREIGYIARTKRIIDRTTISRVNFNALAWQHFGLKIDLPNVKNGFLLDTGLTADINDYRALGAKFILGMDSQKYGFDLAFSKGRNALLPIVLNASFHGFEQNRSFIVNFDAESSDNGYKQTGLFVKTHTNDEVILKISSDFGHKANEGEISLYFSMHPGTQKSNFGGFLYKTQISWTFTRELLKVENQGEWNENKAIPPGMPFRYGIQVIRKTKVSGYEVQVYAEDSNMGKVFGNEMIEMLYSDKLDDAKGGLDMEINLLFNWRKYLGRGVVGSQATLNLQLDKPRTEGSAVLVWTLPDDKQTELVAEADFKIKNQALAIGTKAVWAGENVHQGKLKGSREGSLLEVDFGANLFNLSWELQYKGKLDSSPLIDIEARAKTKENLEAEFLLSASDKKPPKIQISVLTKRFPIRLFAKIQSHTLIANTSPTNFDVEGYFKTEPIFLNSEFNFNFKDQRVFKATTTITKKNGDLHTQSSVFEITEDGKSFTLDINIDSPLIANRNLKISNKLSCTSGSDYNLRCINDKKHSLNIDNKEEFGPKPVNMELKNSKWTSIDVIANMKAQIKLISNDKEFGFLVKQANTTIFHFKLLKEMEINSESYAINLHGLLEHDNSSLETKIGLSTKSHFLVCNISLATSGEFGKHDLDLKANLGYILGLLANEIPREQDRNQLKTYLLHFDDFACGLEFTDMYHLMITYVNSPVNMRCAYDWRTRNSFRIVIQADTPIEMDARVLFDFAGENYLALSRTSAVLGTVTKTDLTNLLGGSSKEFVSSGCASNFMNCKSIILGSTSTNSIHSQRVFNITVPISNGVNPIAIETKFNGFIPHAISLMTKDREVGVGGWIDLADRTVTVETAWNRRLGGSLLLKLGKNEVAMENLDNRIKIGRSGKKYYIRNRRLSLQRTDTYLQISRENPNRFKISSCLLKDPIVCVYTDDGIRNSLKLYRKSADPNTLLAEFSSTKRRAFCKNAQLIASKPNNRSITMDAKDHIMCQSKDIITANISIFGQNGEFYMEVEPGKKTFMKLNDDIIFLISKENHLNGRTGSAVLQYRGGTETIEAGFRTSNDPMQIFAFLKSTEGGMYYIHYSYVINKYLSELVIKS</sequence>
<name>A0A0R3T9K9_RODNA</name>
<evidence type="ECO:0000313" key="1">
    <source>
        <dbReference type="EMBL" id="VDN99605.1"/>
    </source>
</evidence>
<protein>
    <submittedName>
        <fullName evidence="3">Cell surface protein SprA</fullName>
    </submittedName>
</protein>